<feature type="transmembrane region" description="Helical" evidence="10">
    <location>
        <begin position="501"/>
        <end position="523"/>
    </location>
</feature>
<evidence type="ECO:0000313" key="13">
    <source>
        <dbReference type="WBParaSite" id="Pan_g20787.t1"/>
    </source>
</evidence>
<reference evidence="12" key="1">
    <citation type="journal article" date="2013" name="Genetics">
        <title>The draft genome and transcriptome of Panagrellus redivivus are shaped by the harsh demands of a free-living lifestyle.</title>
        <authorList>
            <person name="Srinivasan J."/>
            <person name="Dillman A.R."/>
            <person name="Macchietto M.G."/>
            <person name="Heikkinen L."/>
            <person name="Lakso M."/>
            <person name="Fracchia K.M."/>
            <person name="Antoshechkin I."/>
            <person name="Mortazavi A."/>
            <person name="Wong G."/>
            <person name="Sternberg P.W."/>
        </authorList>
    </citation>
    <scope>NUCLEOTIDE SEQUENCE [LARGE SCALE GENOMIC DNA]</scope>
    <source>
        <strain evidence="12">MT8872</strain>
    </source>
</reference>
<feature type="transmembrane region" description="Helical" evidence="10">
    <location>
        <begin position="205"/>
        <end position="230"/>
    </location>
</feature>
<dbReference type="GO" id="GO:0042283">
    <property type="term" value="F:dolichyl pyrophosphate Glc1Man9GlcNAc2 alpha-1,3-glucosyltransferase activity"/>
    <property type="evidence" value="ECO:0007669"/>
    <property type="project" value="TreeGrafter"/>
</dbReference>
<comment type="pathway">
    <text evidence="2 10">Protein modification; protein glycosylation.</text>
</comment>
<feature type="transmembrane region" description="Helical" evidence="10">
    <location>
        <begin position="265"/>
        <end position="285"/>
    </location>
</feature>
<dbReference type="GO" id="GO:0006487">
    <property type="term" value="P:protein N-linked glycosylation"/>
    <property type="evidence" value="ECO:0007669"/>
    <property type="project" value="TreeGrafter"/>
</dbReference>
<dbReference type="PANTHER" id="PTHR12413">
    <property type="entry name" value="DOLICHYL GLYCOSYLTRANSFERASE"/>
    <property type="match status" value="1"/>
</dbReference>
<feature type="transmembrane region" description="Helical" evidence="10">
    <location>
        <begin position="373"/>
        <end position="390"/>
    </location>
</feature>
<dbReference type="InterPro" id="IPR004856">
    <property type="entry name" value="Glyco_trans_ALG6/ALG8"/>
</dbReference>
<feature type="region of interest" description="Disordered" evidence="11">
    <location>
        <begin position="1"/>
        <end position="31"/>
    </location>
</feature>
<feature type="transmembrane region" description="Helical" evidence="10">
    <location>
        <begin position="139"/>
        <end position="156"/>
    </location>
</feature>
<reference evidence="13" key="2">
    <citation type="submission" date="2020-10" db="UniProtKB">
        <authorList>
            <consortium name="WormBaseParasite"/>
        </authorList>
    </citation>
    <scope>IDENTIFICATION</scope>
</reference>
<comment type="similarity">
    <text evidence="3 10">Belongs to the ALG6/ALG8 glucosyltransferase family.</text>
</comment>
<evidence type="ECO:0000256" key="8">
    <source>
        <dbReference type="ARBA" id="ARBA00022989"/>
    </source>
</evidence>
<feature type="transmembrane region" description="Helical" evidence="10">
    <location>
        <begin position="447"/>
        <end position="465"/>
    </location>
</feature>
<dbReference type="Gene3D" id="3.30.2170.10">
    <property type="entry name" value="archaeoglobus fulgidus dsm 4304 superfamily"/>
    <property type="match status" value="1"/>
</dbReference>
<dbReference type="PANTHER" id="PTHR12413:SF2">
    <property type="entry name" value="DOLICHYL PYROPHOSPHATE GLC1MAN9GLCNAC2 ALPHA-1,3-GLUCOSYLTRANSFERASE-RELATED"/>
    <property type="match status" value="1"/>
</dbReference>
<keyword evidence="12" id="KW-1185">Reference proteome</keyword>
<accession>A0A7E4VGV6</accession>
<name>A0A7E4VGV6_PANRE</name>
<keyword evidence="4 10" id="KW-0328">Glycosyltransferase</keyword>
<evidence type="ECO:0000256" key="11">
    <source>
        <dbReference type="SAM" id="MobiDB-lite"/>
    </source>
</evidence>
<feature type="transmembrane region" description="Helical" evidence="10">
    <location>
        <begin position="236"/>
        <end position="253"/>
    </location>
</feature>
<keyword evidence="5 10" id="KW-0808">Transferase</keyword>
<protein>
    <recommendedName>
        <fullName evidence="10">Alpha-1,3-glucosyltransferase</fullName>
        <ecNumber evidence="10">2.4.1.-</ecNumber>
    </recommendedName>
</protein>
<evidence type="ECO:0000256" key="3">
    <source>
        <dbReference type="ARBA" id="ARBA00008715"/>
    </source>
</evidence>
<dbReference type="InterPro" id="IPR007581">
    <property type="entry name" value="Endonuclease-V"/>
</dbReference>
<dbReference type="WBParaSite" id="Pan_g20787.t1">
    <property type="protein sequence ID" value="Pan_g20787.t1"/>
    <property type="gene ID" value="Pan_g20787"/>
</dbReference>
<evidence type="ECO:0000256" key="1">
    <source>
        <dbReference type="ARBA" id="ARBA00004477"/>
    </source>
</evidence>
<evidence type="ECO:0000256" key="7">
    <source>
        <dbReference type="ARBA" id="ARBA00022824"/>
    </source>
</evidence>
<evidence type="ECO:0000256" key="6">
    <source>
        <dbReference type="ARBA" id="ARBA00022692"/>
    </source>
</evidence>
<dbReference type="Pfam" id="PF03155">
    <property type="entry name" value="Alg6_Alg8"/>
    <property type="match status" value="1"/>
</dbReference>
<comment type="subcellular location">
    <subcellularLocation>
        <location evidence="1 10">Endoplasmic reticulum membrane</location>
        <topology evidence="1 10">Multi-pass membrane protein</topology>
    </subcellularLocation>
</comment>
<keyword evidence="6 10" id="KW-0812">Transmembrane</keyword>
<organism evidence="12 13">
    <name type="scientific">Panagrellus redivivus</name>
    <name type="common">Microworm</name>
    <dbReference type="NCBI Taxonomy" id="6233"/>
    <lineage>
        <taxon>Eukaryota</taxon>
        <taxon>Metazoa</taxon>
        <taxon>Ecdysozoa</taxon>
        <taxon>Nematoda</taxon>
        <taxon>Chromadorea</taxon>
        <taxon>Rhabditida</taxon>
        <taxon>Tylenchina</taxon>
        <taxon>Panagrolaimomorpha</taxon>
        <taxon>Panagrolaimoidea</taxon>
        <taxon>Panagrolaimidae</taxon>
        <taxon>Panagrellus</taxon>
    </lineage>
</organism>
<dbReference type="AlphaFoldDB" id="A0A7E4VGV6"/>
<evidence type="ECO:0000256" key="2">
    <source>
        <dbReference type="ARBA" id="ARBA00004922"/>
    </source>
</evidence>
<dbReference type="UniPathway" id="UPA00378"/>
<keyword evidence="8 10" id="KW-1133">Transmembrane helix</keyword>
<feature type="transmembrane region" description="Helical" evidence="10">
    <location>
        <begin position="424"/>
        <end position="440"/>
    </location>
</feature>
<evidence type="ECO:0000256" key="10">
    <source>
        <dbReference type="RuleBase" id="RU363110"/>
    </source>
</evidence>
<dbReference type="Pfam" id="PF04493">
    <property type="entry name" value="Endonuclease_5"/>
    <property type="match status" value="1"/>
</dbReference>
<evidence type="ECO:0000256" key="9">
    <source>
        <dbReference type="ARBA" id="ARBA00023136"/>
    </source>
</evidence>
<dbReference type="EC" id="2.4.1.-" evidence="10"/>
<sequence length="813" mass="90685">MATSPSVRRRKPPQPASVADSSEDSTSECPNVDATTPSVFTFRSFYIVSGLLLCLKLLLFRCYASTDFEVHRNWMAITHHEPLGQWYFNNVSRWTLDYPPFFAYFEKALSIVAAKIDEDMLIVSEEPIMDGDVLLFQRLSVIAVDLVFIIASGLLADAITQASGDLWPSVSAKMRLKLAVFVVLATQPSLILLDNIHFQYNSMMYGIFMLVVASVAFGKPVLAALLFAILLNFKHIYLYYVPAFIAFYLFEYLPPFRDVGFLWRGFHLALAVVSPVVLSFGPFYAQGQIPAILQIFSRLFPFKRGLTHSYWAPNFWALYNTVDYALYKVISSLKLQKQCFQFSFLKCDVRTPAYISGIVEDYQHSVLPNVRPGATFALIIAFLLPVALFFFKSNRNHQLQKLLIAVTLSAYPFFLFGWHVHEKALVMVALPLMALGFLNIRYLQVSLLIAMLTPATQFPLIFMPVEDLVKYGLTLGSWAVTVALVRFVYRLELSQIVSRTNVLFGFAVVALEVYKVAFHRLLFGTSAEFLPLLLTSLILAIGVFVSYLQFLWVTFGEQVSVEIAKWRCHLRERSIKAAIAQELHPKIDISQVKHIAGVDLSALATNPELAVASLTVLTFPELKVVYTADRVVHVTQPYVPEYLAIRESDLLSDLVNDSKSKAPQIDVIFVDGNGRYHSRLSGLACHISLLTSIPTIGVAKNFTAGPLLKNGFSKDAVVQFEADLQKRLSASKSGIVTVAPFEKLDPLLAVVRGSSKSHILYVSAGLGIDTGTSAELALGALIHSVVEPIRLSDLRSRALLNALFIDAKHPCNY</sequence>
<evidence type="ECO:0000256" key="4">
    <source>
        <dbReference type="ARBA" id="ARBA00022676"/>
    </source>
</evidence>
<evidence type="ECO:0000256" key="5">
    <source>
        <dbReference type="ARBA" id="ARBA00022679"/>
    </source>
</evidence>
<evidence type="ECO:0000313" key="12">
    <source>
        <dbReference type="Proteomes" id="UP000492821"/>
    </source>
</evidence>
<dbReference type="GO" id="GO:0004519">
    <property type="term" value="F:endonuclease activity"/>
    <property type="evidence" value="ECO:0007669"/>
    <property type="project" value="InterPro"/>
</dbReference>
<proteinExistence type="inferred from homology"/>
<dbReference type="Proteomes" id="UP000492821">
    <property type="component" value="Unassembled WGS sequence"/>
</dbReference>
<keyword evidence="9 10" id="KW-0472">Membrane</keyword>
<dbReference type="GO" id="GO:0005789">
    <property type="term" value="C:endoplasmic reticulum membrane"/>
    <property type="evidence" value="ECO:0007669"/>
    <property type="project" value="UniProtKB-SubCell"/>
</dbReference>
<feature type="transmembrane region" description="Helical" evidence="10">
    <location>
        <begin position="471"/>
        <end position="489"/>
    </location>
</feature>
<feature type="transmembrane region" description="Helical" evidence="10">
    <location>
        <begin position="529"/>
        <end position="555"/>
    </location>
</feature>
<feature type="transmembrane region" description="Helical" evidence="10">
    <location>
        <begin position="402"/>
        <end position="418"/>
    </location>
</feature>
<keyword evidence="7 10" id="KW-0256">Endoplasmic reticulum</keyword>
<dbReference type="GO" id="GO:0006281">
    <property type="term" value="P:DNA repair"/>
    <property type="evidence" value="ECO:0007669"/>
    <property type="project" value="InterPro"/>
</dbReference>